<feature type="transmembrane region" description="Helical" evidence="1">
    <location>
        <begin position="17"/>
        <end position="34"/>
    </location>
</feature>
<accession>A0ABS5D0E7</accession>
<gene>
    <name evidence="2" type="ORF">KBJ98_02090</name>
</gene>
<evidence type="ECO:0000256" key="1">
    <source>
        <dbReference type="SAM" id="Phobius"/>
    </source>
</evidence>
<comment type="caution">
    <text evidence="2">The sequence shown here is derived from an EMBL/GenBank/DDBJ whole genome shotgun (WGS) entry which is preliminary data.</text>
</comment>
<sequence length="113" mass="12922">MNKFLEQILGTNDVPTYLAWFLLAFIGAFTAILIRAKAKYKTSDDTPRKWSWGFLLQDNAINLLLGFFITFIFLRFSQETLKLEPSAWVALLVGATNNELSLLFVKFGLKARK</sequence>
<reference evidence="2 3" key="1">
    <citation type="submission" date="2021-04" db="EMBL/GenBank/DDBJ databases">
        <title>Description of novel Flavobacterium sp. F-328.</title>
        <authorList>
            <person name="Saticioglu I.B."/>
        </authorList>
    </citation>
    <scope>NUCLEOTIDE SEQUENCE [LARGE SCALE GENOMIC DNA]</scope>
    <source>
        <strain evidence="2 3">F-328</strain>
    </source>
</reference>
<evidence type="ECO:0000313" key="2">
    <source>
        <dbReference type="EMBL" id="MBQ0907486.1"/>
    </source>
</evidence>
<keyword evidence="3" id="KW-1185">Reference proteome</keyword>
<keyword evidence="1" id="KW-0812">Transmembrane</keyword>
<proteinExistence type="predicted"/>
<keyword evidence="1" id="KW-1133">Transmembrane helix</keyword>
<feature type="transmembrane region" description="Helical" evidence="1">
    <location>
        <begin position="55"/>
        <end position="76"/>
    </location>
</feature>
<dbReference type="Proteomes" id="UP000679008">
    <property type="component" value="Unassembled WGS sequence"/>
</dbReference>
<protein>
    <submittedName>
        <fullName evidence="2">Uncharacterized protein</fullName>
    </submittedName>
</protein>
<dbReference type="EMBL" id="JAGPXB010000001">
    <property type="protein sequence ID" value="MBQ0907486.1"/>
    <property type="molecule type" value="Genomic_DNA"/>
</dbReference>
<name>A0ABS5D0E7_9FLAO</name>
<dbReference type="RefSeq" id="WP_210788031.1">
    <property type="nucleotide sequence ID" value="NZ_JAGPXB010000001.1"/>
</dbReference>
<feature type="transmembrane region" description="Helical" evidence="1">
    <location>
        <begin position="88"/>
        <end position="109"/>
    </location>
</feature>
<keyword evidence="1" id="KW-0472">Membrane</keyword>
<organism evidence="2 3">
    <name type="scientific">Flavobacterium erciyesense</name>
    <dbReference type="NCBI Taxonomy" id="2825842"/>
    <lineage>
        <taxon>Bacteria</taxon>
        <taxon>Pseudomonadati</taxon>
        <taxon>Bacteroidota</taxon>
        <taxon>Flavobacteriia</taxon>
        <taxon>Flavobacteriales</taxon>
        <taxon>Flavobacteriaceae</taxon>
        <taxon>Flavobacterium</taxon>
    </lineage>
</organism>
<evidence type="ECO:0000313" key="3">
    <source>
        <dbReference type="Proteomes" id="UP000679008"/>
    </source>
</evidence>